<dbReference type="NCBIfam" id="NF005559">
    <property type="entry name" value="PRK07231.1"/>
    <property type="match status" value="1"/>
</dbReference>
<dbReference type="EC" id="1.1.1.47" evidence="2"/>
<dbReference type="GO" id="GO:0032787">
    <property type="term" value="P:monocarboxylic acid metabolic process"/>
    <property type="evidence" value="ECO:0007669"/>
    <property type="project" value="UniProtKB-ARBA"/>
</dbReference>
<keyword evidence="3" id="KW-1185">Reference proteome</keyword>
<dbReference type="Gene3D" id="3.40.50.720">
    <property type="entry name" value="NAD(P)-binding Rossmann-like Domain"/>
    <property type="match status" value="1"/>
</dbReference>
<evidence type="ECO:0000313" key="2">
    <source>
        <dbReference type="EMBL" id="TKR26192.1"/>
    </source>
</evidence>
<dbReference type="GO" id="GO:0047936">
    <property type="term" value="F:glucose 1-dehydrogenase [NAD(P)+] activity"/>
    <property type="evidence" value="ECO:0007669"/>
    <property type="project" value="UniProtKB-EC"/>
</dbReference>
<organism evidence="2 3">
    <name type="scientific">Natronomonas salsuginis</name>
    <dbReference type="NCBI Taxonomy" id="2217661"/>
    <lineage>
        <taxon>Archaea</taxon>
        <taxon>Methanobacteriati</taxon>
        <taxon>Methanobacteriota</taxon>
        <taxon>Stenosarchaea group</taxon>
        <taxon>Halobacteria</taxon>
        <taxon>Halobacteriales</taxon>
        <taxon>Natronomonadaceae</taxon>
        <taxon>Natronomonas</taxon>
    </lineage>
</organism>
<evidence type="ECO:0000256" key="1">
    <source>
        <dbReference type="ARBA" id="ARBA00006484"/>
    </source>
</evidence>
<name>A0A4U5JAJ3_9EURY</name>
<dbReference type="InterPro" id="IPR036291">
    <property type="entry name" value="NAD(P)-bd_dom_sf"/>
</dbReference>
<comment type="caution">
    <text evidence="2">The sequence shown here is derived from an EMBL/GenBank/DDBJ whole genome shotgun (WGS) entry which is preliminary data.</text>
</comment>
<keyword evidence="2" id="KW-0560">Oxidoreductase</keyword>
<dbReference type="PANTHER" id="PTHR42879">
    <property type="entry name" value="3-OXOACYL-(ACYL-CARRIER-PROTEIN) REDUCTASE"/>
    <property type="match status" value="1"/>
</dbReference>
<sequence>MRGISDNVALVTGSGRGIGRGIATRLAEEGATVAINDIDAERAETTAAELREEGHDAIAAPADVTDLDNMQSTVDDIVDEQGRIDILVNNAGWDRVELFKDNDPEVWDRIIDINYKGQVNSARAVTDYMIDQESGKIIGISSDAGRVGSTGEAVYAGTKAGVIGFTKTLARELARFDVQCNVVAPGPTDTPLLEEMQHETEIARKIHEGMENAVPLGRKAQPEDIAAGVAFFASGDADYITGQVLSVSGGLTMC</sequence>
<dbReference type="InterPro" id="IPR050259">
    <property type="entry name" value="SDR"/>
</dbReference>
<protein>
    <submittedName>
        <fullName evidence="2">Glucose 1-dehydrogenase</fullName>
        <ecNumber evidence="2">1.1.1.47</ecNumber>
    </submittedName>
</protein>
<accession>A0A4U5JAJ3</accession>
<dbReference type="InterPro" id="IPR020904">
    <property type="entry name" value="Sc_DH/Rdtase_CS"/>
</dbReference>
<dbReference type="PRINTS" id="PR00080">
    <property type="entry name" value="SDRFAMILY"/>
</dbReference>
<evidence type="ECO:0000313" key="3">
    <source>
        <dbReference type="Proteomes" id="UP000308037"/>
    </source>
</evidence>
<dbReference type="PROSITE" id="PS00061">
    <property type="entry name" value="ADH_SHORT"/>
    <property type="match status" value="1"/>
</dbReference>
<dbReference type="RefSeq" id="WP_137276108.1">
    <property type="nucleotide sequence ID" value="NZ_QKNX01000002.1"/>
</dbReference>
<dbReference type="FunFam" id="3.40.50.720:FF:000084">
    <property type="entry name" value="Short-chain dehydrogenase reductase"/>
    <property type="match status" value="1"/>
</dbReference>
<dbReference type="EMBL" id="QKNX01000002">
    <property type="protein sequence ID" value="TKR26192.1"/>
    <property type="molecule type" value="Genomic_DNA"/>
</dbReference>
<comment type="similarity">
    <text evidence="1">Belongs to the short-chain dehydrogenases/reductases (SDR) family.</text>
</comment>
<dbReference type="OrthoDB" id="7442at2157"/>
<dbReference type="SUPFAM" id="SSF51735">
    <property type="entry name" value="NAD(P)-binding Rossmann-fold domains"/>
    <property type="match status" value="1"/>
</dbReference>
<gene>
    <name evidence="2" type="ORF">DM868_06775</name>
</gene>
<dbReference type="Pfam" id="PF13561">
    <property type="entry name" value="adh_short_C2"/>
    <property type="match status" value="1"/>
</dbReference>
<dbReference type="InterPro" id="IPR002347">
    <property type="entry name" value="SDR_fam"/>
</dbReference>
<dbReference type="Proteomes" id="UP000308037">
    <property type="component" value="Unassembled WGS sequence"/>
</dbReference>
<dbReference type="AlphaFoldDB" id="A0A4U5JAJ3"/>
<dbReference type="PANTHER" id="PTHR42879:SF2">
    <property type="entry name" value="3-OXOACYL-[ACYL-CARRIER-PROTEIN] REDUCTASE FABG"/>
    <property type="match status" value="1"/>
</dbReference>
<dbReference type="PRINTS" id="PR00081">
    <property type="entry name" value="GDHRDH"/>
</dbReference>
<proteinExistence type="inferred from homology"/>
<reference evidence="2 3" key="1">
    <citation type="submission" date="2019-04" db="EMBL/GenBank/DDBJ databases">
        <title>Natronomonas sp. F20-122 a newhaloarchaeon isolated from a saline saltern of Isla Bacuta, Huelva, Spain.</title>
        <authorList>
            <person name="Duran-Viseras A."/>
            <person name="Sanchez-Porro C."/>
            <person name="Ventosa A."/>
        </authorList>
    </citation>
    <scope>NUCLEOTIDE SEQUENCE [LARGE SCALE GENOMIC DNA]</scope>
    <source>
        <strain evidence="2 3">F20-122</strain>
    </source>
</reference>